<evidence type="ECO:0000313" key="2">
    <source>
        <dbReference type="EMBL" id="KAK7926047.1"/>
    </source>
</evidence>
<gene>
    <name evidence="2" type="ORF">WMY93_008357</name>
</gene>
<feature type="compositionally biased region" description="Low complexity" evidence="1">
    <location>
        <begin position="83"/>
        <end position="100"/>
    </location>
</feature>
<organism evidence="2 3">
    <name type="scientific">Mugilogobius chulae</name>
    <name type="common">yellowstripe goby</name>
    <dbReference type="NCBI Taxonomy" id="88201"/>
    <lineage>
        <taxon>Eukaryota</taxon>
        <taxon>Metazoa</taxon>
        <taxon>Chordata</taxon>
        <taxon>Craniata</taxon>
        <taxon>Vertebrata</taxon>
        <taxon>Euteleostomi</taxon>
        <taxon>Actinopterygii</taxon>
        <taxon>Neopterygii</taxon>
        <taxon>Teleostei</taxon>
        <taxon>Neoteleostei</taxon>
        <taxon>Acanthomorphata</taxon>
        <taxon>Gobiaria</taxon>
        <taxon>Gobiiformes</taxon>
        <taxon>Gobioidei</taxon>
        <taxon>Gobiidae</taxon>
        <taxon>Gobionellinae</taxon>
        <taxon>Mugilogobius</taxon>
    </lineage>
</organism>
<name>A0AAW0PS96_9GOBI</name>
<proteinExistence type="predicted"/>
<sequence>MHHPPPSITDICLTDTHTTACPTSTDQPSLPHHAHGHHLTTMQPTPMPPSITTIEPTPTTITPDPSHLDHPPTTIITDPLSITHPPSSNTTNDSPSTSTPPHQPPYCITSDHQPGTHQLSNLPPITSACVVGRRQSCTSMHSTINMMYPPPSSPHRLTTSSRTITRTNGSTHH</sequence>
<accession>A0AAW0PS96</accession>
<evidence type="ECO:0000256" key="1">
    <source>
        <dbReference type="SAM" id="MobiDB-lite"/>
    </source>
</evidence>
<feature type="compositionally biased region" description="Low complexity" evidence="1">
    <location>
        <begin position="156"/>
        <end position="173"/>
    </location>
</feature>
<comment type="caution">
    <text evidence="2">The sequence shown here is derived from an EMBL/GenBank/DDBJ whole genome shotgun (WGS) entry which is preliminary data.</text>
</comment>
<reference evidence="3" key="1">
    <citation type="submission" date="2024-04" db="EMBL/GenBank/DDBJ databases">
        <title>Salinicola lusitanus LLJ914,a marine bacterium isolated from the Okinawa Trough.</title>
        <authorList>
            <person name="Li J."/>
        </authorList>
    </citation>
    <scope>NUCLEOTIDE SEQUENCE [LARGE SCALE GENOMIC DNA]</scope>
</reference>
<dbReference type="EMBL" id="JBBPFD010000005">
    <property type="protein sequence ID" value="KAK7926047.1"/>
    <property type="molecule type" value="Genomic_DNA"/>
</dbReference>
<protein>
    <submittedName>
        <fullName evidence="2">Uncharacterized protein</fullName>
    </submittedName>
</protein>
<feature type="region of interest" description="Disordered" evidence="1">
    <location>
        <begin position="145"/>
        <end position="173"/>
    </location>
</feature>
<feature type="compositionally biased region" description="Low complexity" evidence="1">
    <location>
        <begin position="40"/>
        <end position="65"/>
    </location>
</feature>
<dbReference type="Proteomes" id="UP001460270">
    <property type="component" value="Unassembled WGS sequence"/>
</dbReference>
<evidence type="ECO:0000313" key="3">
    <source>
        <dbReference type="Proteomes" id="UP001460270"/>
    </source>
</evidence>
<keyword evidence="3" id="KW-1185">Reference proteome</keyword>
<feature type="compositionally biased region" description="Polar residues" evidence="1">
    <location>
        <begin position="110"/>
        <end position="121"/>
    </location>
</feature>
<feature type="region of interest" description="Disordered" evidence="1">
    <location>
        <begin position="22"/>
        <end position="121"/>
    </location>
</feature>
<dbReference type="AlphaFoldDB" id="A0AAW0PS96"/>